<evidence type="ECO:0000256" key="2">
    <source>
        <dbReference type="ARBA" id="ARBA00022723"/>
    </source>
</evidence>
<keyword evidence="3" id="KW-0460">Magnesium</keyword>
<dbReference type="PRINTS" id="PR00377">
    <property type="entry name" value="IMPHPHTASES"/>
</dbReference>
<dbReference type="PANTHER" id="PTHR20854:SF4">
    <property type="entry name" value="INOSITOL-1-MONOPHOSPHATASE-RELATED"/>
    <property type="match status" value="1"/>
</dbReference>
<dbReference type="EC" id="3.1.3.7" evidence="4"/>
<reference evidence="5" key="1">
    <citation type="journal article" date="2019" name="Int. J. Syst. Evol. Microbiol.">
        <title>The Global Catalogue of Microorganisms (GCM) 10K type strain sequencing project: providing services to taxonomists for standard genome sequencing and annotation.</title>
        <authorList>
            <consortium name="The Broad Institute Genomics Platform"/>
            <consortium name="The Broad Institute Genome Sequencing Center for Infectious Disease"/>
            <person name="Wu L."/>
            <person name="Ma J."/>
        </authorList>
    </citation>
    <scope>NUCLEOTIDE SEQUENCE [LARGE SCALE GENOMIC DNA]</scope>
    <source>
        <strain evidence="5">KCTC 42182</strain>
    </source>
</reference>
<evidence type="ECO:0000313" key="4">
    <source>
        <dbReference type="EMBL" id="MFC3676579.1"/>
    </source>
</evidence>
<protein>
    <submittedName>
        <fullName evidence="4">3'(2'),5'-bisphosphate nucleotidase CysQ</fullName>
        <ecNumber evidence="4">3.1.3.7</ecNumber>
    </submittedName>
</protein>
<keyword evidence="2" id="KW-0479">Metal-binding</keyword>
<dbReference type="GO" id="GO:0008441">
    <property type="term" value="F:3'(2'),5'-bisphosphate nucleotidase activity"/>
    <property type="evidence" value="ECO:0007669"/>
    <property type="project" value="UniProtKB-EC"/>
</dbReference>
<dbReference type="PANTHER" id="PTHR20854">
    <property type="entry name" value="INOSITOL MONOPHOSPHATASE"/>
    <property type="match status" value="1"/>
</dbReference>
<dbReference type="Pfam" id="PF00459">
    <property type="entry name" value="Inositol_P"/>
    <property type="match status" value="1"/>
</dbReference>
<gene>
    <name evidence="4" type="ORF">ACFOOQ_13560</name>
</gene>
<dbReference type="CDD" id="cd01638">
    <property type="entry name" value="CysQ"/>
    <property type="match status" value="1"/>
</dbReference>
<dbReference type="PROSITE" id="PS00630">
    <property type="entry name" value="IMP_2"/>
    <property type="match status" value="1"/>
</dbReference>
<evidence type="ECO:0000256" key="1">
    <source>
        <dbReference type="ARBA" id="ARBA00009759"/>
    </source>
</evidence>
<organism evidence="4 5">
    <name type="scientific">Ferrovibrio xuzhouensis</name>
    <dbReference type="NCBI Taxonomy" id="1576914"/>
    <lineage>
        <taxon>Bacteria</taxon>
        <taxon>Pseudomonadati</taxon>
        <taxon>Pseudomonadota</taxon>
        <taxon>Alphaproteobacteria</taxon>
        <taxon>Rhodospirillales</taxon>
        <taxon>Rhodospirillaceae</taxon>
        <taxon>Ferrovibrio</taxon>
    </lineage>
</organism>
<evidence type="ECO:0000256" key="3">
    <source>
        <dbReference type="ARBA" id="ARBA00022842"/>
    </source>
</evidence>
<dbReference type="Gene3D" id="3.40.190.80">
    <property type="match status" value="1"/>
</dbReference>
<dbReference type="InterPro" id="IPR020550">
    <property type="entry name" value="Inositol_monophosphatase_CS"/>
</dbReference>
<dbReference type="SUPFAM" id="SSF56655">
    <property type="entry name" value="Carbohydrate phosphatase"/>
    <property type="match status" value="1"/>
</dbReference>
<comment type="similarity">
    <text evidence="1">Belongs to the inositol monophosphatase superfamily.</text>
</comment>
<keyword evidence="4" id="KW-0378">Hydrolase</keyword>
<dbReference type="RefSeq" id="WP_379727472.1">
    <property type="nucleotide sequence ID" value="NZ_JBHRYJ010000002.1"/>
</dbReference>
<dbReference type="EMBL" id="JBHRYJ010000002">
    <property type="protein sequence ID" value="MFC3676579.1"/>
    <property type="molecule type" value="Genomic_DNA"/>
</dbReference>
<evidence type="ECO:0000313" key="5">
    <source>
        <dbReference type="Proteomes" id="UP001595711"/>
    </source>
</evidence>
<dbReference type="InterPro" id="IPR000760">
    <property type="entry name" value="Inositol_monophosphatase-like"/>
</dbReference>
<proteinExistence type="inferred from homology"/>
<sequence length="261" mass="28633">MSVPAALRDDHELLIGAVRDAGVMALRFFQGGVKSWHKKPNDPVSEADIAVDQMLHDRLTAARPDYSWLSEESGKEQRSSRHRWIIDPIDGTRAFIEGKPEFTVCVALMEDDRPVLGAIFNPATNEFFEAAAAGGTRLNGKTIHASGHADLNEARFLASRRTFERHGWLARTAKADFAYRNSIAYRMALVANGKFDAAISLSEKSDWDVAAAELVVTEAGGRVSTAAGRPLSYGSENYRHPSVIATGAYIFDDLVGLLKDR</sequence>
<dbReference type="Proteomes" id="UP001595711">
    <property type="component" value="Unassembled WGS sequence"/>
</dbReference>
<keyword evidence="5" id="KW-1185">Reference proteome</keyword>
<comment type="caution">
    <text evidence="4">The sequence shown here is derived from an EMBL/GenBank/DDBJ whole genome shotgun (WGS) entry which is preliminary data.</text>
</comment>
<dbReference type="Gene3D" id="3.30.540.10">
    <property type="entry name" value="Fructose-1,6-Bisphosphatase, subunit A, domain 1"/>
    <property type="match status" value="1"/>
</dbReference>
<accession>A0ABV7VHB1</accession>
<name>A0ABV7VHB1_9PROT</name>